<dbReference type="RefSeq" id="WP_219039611.1">
    <property type="nucleotide sequence ID" value="NZ_JAHWDF010000005.1"/>
</dbReference>
<evidence type="ECO:0000313" key="2">
    <source>
        <dbReference type="Proteomes" id="UP000719267"/>
    </source>
</evidence>
<dbReference type="PROSITE" id="PS51257">
    <property type="entry name" value="PROKAR_LIPOPROTEIN"/>
    <property type="match status" value="1"/>
</dbReference>
<comment type="caution">
    <text evidence="1">The sequence shown here is derived from an EMBL/GenBank/DDBJ whole genome shotgun (WGS) entry which is preliminary data.</text>
</comment>
<dbReference type="InterPro" id="IPR046219">
    <property type="entry name" value="DUF6252"/>
</dbReference>
<protein>
    <submittedName>
        <fullName evidence="1">Uncharacterized protein</fullName>
    </submittedName>
</protein>
<dbReference type="Proteomes" id="UP000719267">
    <property type="component" value="Unassembled WGS sequence"/>
</dbReference>
<reference evidence="1 2" key="1">
    <citation type="submission" date="2021-07" db="EMBL/GenBank/DDBJ databases">
        <title>Mesonia aestuariivivens sp. nov., isolated from a tidal flat.</title>
        <authorList>
            <person name="Kim Y.-O."/>
            <person name="Yoon J.-H."/>
        </authorList>
    </citation>
    <scope>NUCLEOTIDE SEQUENCE [LARGE SCALE GENOMIC DNA]</scope>
    <source>
        <strain evidence="1 2">JHPTF-M18</strain>
    </source>
</reference>
<sequence>MKRILTPVFLTLFALLIVSCDDEPLDEALQDANGDAGSGEVTPGGNFTATIDGNSFVADGAIAITLYNGEIVQTSISGSNISGNSISLQISDEGVGSYTLSDPIDSDNPGDGFAMYAQLSTESFPYVTNINSTGTLEITEWDTQNLMVSGTFSFEAEREVENEDGSVTVETVNITDGEFSNVPLQMQGGEDPTDPETPDANFEVELDGDLYTGDIQAVNNEDGLQIATENGNNLFALQVFNPEVGSFDLGSEDEAVVYYTTDSEDENAPLYISTSGSITITSINFSNNTVSGTFTGTLQDSFTDQEIVMTNGVFENITFQSIAGSDSASALINGEDFEANTFAEGSIVGSDQVSLNFVSDLDNRIVLNIPLDPEVGTYSISENPPYSASYTADVDTDAEVTYDAQVGSGEIVITSFENDTVMGTFSFTGLADDDSGDTVTVTQGEFTYEF</sequence>
<proteinExistence type="predicted"/>
<name>A0ABS6W1B2_9FLAO</name>
<organism evidence="1 2">
    <name type="scientific">Mesonia aestuariivivens</name>
    <dbReference type="NCBI Taxonomy" id="2796128"/>
    <lineage>
        <taxon>Bacteria</taxon>
        <taxon>Pseudomonadati</taxon>
        <taxon>Bacteroidota</taxon>
        <taxon>Flavobacteriia</taxon>
        <taxon>Flavobacteriales</taxon>
        <taxon>Flavobacteriaceae</taxon>
        <taxon>Mesonia</taxon>
    </lineage>
</organism>
<dbReference type="EMBL" id="JAHWDF010000005">
    <property type="protein sequence ID" value="MBW2961322.1"/>
    <property type="molecule type" value="Genomic_DNA"/>
</dbReference>
<keyword evidence="2" id="KW-1185">Reference proteome</keyword>
<dbReference type="Pfam" id="PF19765">
    <property type="entry name" value="DUF6252"/>
    <property type="match status" value="3"/>
</dbReference>
<gene>
    <name evidence="1" type="ORF">KW502_05875</name>
</gene>
<accession>A0ABS6W1B2</accession>
<evidence type="ECO:0000313" key="1">
    <source>
        <dbReference type="EMBL" id="MBW2961322.1"/>
    </source>
</evidence>